<name>A0A450TND5_9GAMM</name>
<organism evidence="1">
    <name type="scientific">Candidatus Kentrum sp. DK</name>
    <dbReference type="NCBI Taxonomy" id="2126562"/>
    <lineage>
        <taxon>Bacteria</taxon>
        <taxon>Pseudomonadati</taxon>
        <taxon>Pseudomonadota</taxon>
        <taxon>Gammaproteobacteria</taxon>
        <taxon>Candidatus Kentrum</taxon>
    </lineage>
</organism>
<evidence type="ECO:0000313" key="1">
    <source>
        <dbReference type="EMBL" id="VFJ69300.1"/>
    </source>
</evidence>
<dbReference type="AlphaFoldDB" id="A0A450TND5"/>
<reference evidence="1" key="1">
    <citation type="submission" date="2019-02" db="EMBL/GenBank/DDBJ databases">
        <authorList>
            <person name="Gruber-Vodicka R. H."/>
            <person name="Seah K. B. B."/>
        </authorList>
    </citation>
    <scope>NUCLEOTIDE SEQUENCE</scope>
    <source>
        <strain evidence="1">BECK_DK161</strain>
    </source>
</reference>
<protein>
    <submittedName>
        <fullName evidence="1">Uncharacterized protein</fullName>
    </submittedName>
</protein>
<sequence>MGDSLSRSHNKPGWPAFILTCSYRCALGIVAPRRLFLPGTRDEIVQLRGGDVTVWQSGKSGSGNAKLSFCNHSEKEGDIPKCDEGKDKTINLKLYYPKSDKPAEQESDPVSVSLIPASRRIMADKGEGAISFQVKLENKKGGKKQAAKAAEIMVDGGEIVEVKADGKKISEKLNKFTVSSDSIVNLSLRNLTPGGELTITAVAREAKGKKKSGGAGQKTQDTLRIHVVAASS</sequence>
<gene>
    <name evidence="1" type="ORF">BECKDK2373C_GA0170839_12132</name>
</gene>
<dbReference type="EMBL" id="CAADEY010000213">
    <property type="protein sequence ID" value="VFJ69300.1"/>
    <property type="molecule type" value="Genomic_DNA"/>
</dbReference>
<accession>A0A450TND5</accession>
<proteinExistence type="predicted"/>